<protein>
    <submittedName>
        <fullName evidence="1">Uncharacterized protein</fullName>
    </submittedName>
</protein>
<comment type="caution">
    <text evidence="1">The sequence shown here is derived from an EMBL/GenBank/DDBJ whole genome shotgun (WGS) entry which is preliminary data.</text>
</comment>
<organism evidence="1 2">
    <name type="scientific">Holothuria leucospilota</name>
    <name type="common">Black long sea cucumber</name>
    <name type="synonym">Mertensiothuria leucospilota</name>
    <dbReference type="NCBI Taxonomy" id="206669"/>
    <lineage>
        <taxon>Eukaryota</taxon>
        <taxon>Metazoa</taxon>
        <taxon>Echinodermata</taxon>
        <taxon>Eleutherozoa</taxon>
        <taxon>Echinozoa</taxon>
        <taxon>Holothuroidea</taxon>
        <taxon>Aspidochirotacea</taxon>
        <taxon>Aspidochirotida</taxon>
        <taxon>Holothuriidae</taxon>
        <taxon>Holothuria</taxon>
    </lineage>
</organism>
<sequence length="103" mass="12092">MAVWFNASRLGWLPMRKNLTYRLVTTGGHRWRQPRGGVQACPRQGWPPPSRRHGNFTFCRGALMRTITYVIPTRVSRLDDLLDFALKKGRFFNKNLKLFNFPQ</sequence>
<reference evidence="1" key="1">
    <citation type="submission" date="2021-10" db="EMBL/GenBank/DDBJ databases">
        <title>Tropical sea cucumber genome reveals ecological adaptation and Cuvierian tubules defense mechanism.</title>
        <authorList>
            <person name="Chen T."/>
        </authorList>
    </citation>
    <scope>NUCLEOTIDE SEQUENCE</scope>
    <source>
        <strain evidence="1">Nanhai2018</strain>
        <tissue evidence="1">Muscle</tissue>
    </source>
</reference>
<evidence type="ECO:0000313" key="2">
    <source>
        <dbReference type="Proteomes" id="UP001152320"/>
    </source>
</evidence>
<proteinExistence type="predicted"/>
<gene>
    <name evidence="1" type="ORF">HOLleu_18633</name>
</gene>
<dbReference type="AlphaFoldDB" id="A0A9Q1H9L0"/>
<keyword evidence="2" id="KW-1185">Reference proteome</keyword>
<evidence type="ECO:0000313" key="1">
    <source>
        <dbReference type="EMBL" id="KAJ8037740.1"/>
    </source>
</evidence>
<dbReference type="EMBL" id="JAIZAY010000008">
    <property type="protein sequence ID" value="KAJ8037740.1"/>
    <property type="molecule type" value="Genomic_DNA"/>
</dbReference>
<name>A0A9Q1H9L0_HOLLE</name>
<accession>A0A9Q1H9L0</accession>
<dbReference type="Proteomes" id="UP001152320">
    <property type="component" value="Chromosome 8"/>
</dbReference>